<proteinExistence type="predicted"/>
<evidence type="ECO:0000313" key="1">
    <source>
        <dbReference type="EMBL" id="KAH3660372.1"/>
    </source>
</evidence>
<sequence>MAELCLFVLGTVNPVVKSRSTARKTKMAPRGKLECDDSSTVGFSERASISLSRLTTASTTPVVESAVERFGDSRESNPTVAVMEPLETSELAVFGSMEWFRDQNKVFSARASSGRSLVATTLISKQKFRKLVSLNKTIWAGEKAVKTSLTLCGWVQKTDQNSSEGPMSVRGSVSLTNRSKRTDLASF</sequence>
<dbReference type="OrthoDB" id="10344635at2759"/>
<dbReference type="GeneID" id="70238922"/>
<gene>
    <name evidence="1" type="ORF">OGAPHI_006958</name>
</gene>
<accession>A0A9P8NWA0</accession>
<reference evidence="1" key="1">
    <citation type="journal article" date="2021" name="Open Biol.">
        <title>Shared evolutionary footprints suggest mitochondrial oxidative damage underlies multiple complex I losses in fungi.</title>
        <authorList>
            <person name="Schikora-Tamarit M.A."/>
            <person name="Marcet-Houben M."/>
            <person name="Nosek J."/>
            <person name="Gabaldon T."/>
        </authorList>
    </citation>
    <scope>NUCLEOTIDE SEQUENCE</scope>
    <source>
        <strain evidence="1">CBS6075</strain>
    </source>
</reference>
<organism evidence="1 2">
    <name type="scientific">Ogataea philodendri</name>
    <dbReference type="NCBI Taxonomy" id="1378263"/>
    <lineage>
        <taxon>Eukaryota</taxon>
        <taxon>Fungi</taxon>
        <taxon>Dikarya</taxon>
        <taxon>Ascomycota</taxon>
        <taxon>Saccharomycotina</taxon>
        <taxon>Pichiomycetes</taxon>
        <taxon>Pichiales</taxon>
        <taxon>Pichiaceae</taxon>
        <taxon>Ogataea</taxon>
    </lineage>
</organism>
<keyword evidence="2" id="KW-1185">Reference proteome</keyword>
<dbReference type="AlphaFoldDB" id="A0A9P8NWA0"/>
<evidence type="ECO:0000313" key="2">
    <source>
        <dbReference type="Proteomes" id="UP000769157"/>
    </source>
</evidence>
<dbReference type="Proteomes" id="UP000769157">
    <property type="component" value="Unassembled WGS sequence"/>
</dbReference>
<dbReference type="RefSeq" id="XP_046058075.1">
    <property type="nucleotide sequence ID" value="XM_046208300.1"/>
</dbReference>
<comment type="caution">
    <text evidence="1">The sequence shown here is derived from an EMBL/GenBank/DDBJ whole genome shotgun (WGS) entry which is preliminary data.</text>
</comment>
<reference evidence="1" key="2">
    <citation type="submission" date="2021-01" db="EMBL/GenBank/DDBJ databases">
        <authorList>
            <person name="Schikora-Tamarit M.A."/>
        </authorList>
    </citation>
    <scope>NUCLEOTIDE SEQUENCE</scope>
    <source>
        <strain evidence="1">CBS6075</strain>
    </source>
</reference>
<protein>
    <submittedName>
        <fullName evidence="1">Uncharacterized protein</fullName>
    </submittedName>
</protein>
<name>A0A9P8NWA0_9ASCO</name>
<dbReference type="EMBL" id="JAEUBE010000504">
    <property type="protein sequence ID" value="KAH3660372.1"/>
    <property type="molecule type" value="Genomic_DNA"/>
</dbReference>